<comment type="similarity">
    <text evidence="3">Belongs to the misato family.</text>
</comment>
<keyword evidence="4" id="KW-0496">Mitochondrion</keyword>
<feature type="region of interest" description="Disordered" evidence="5">
    <location>
        <begin position="413"/>
        <end position="439"/>
    </location>
</feature>
<evidence type="ECO:0000256" key="1">
    <source>
        <dbReference type="ARBA" id="ARBA00003757"/>
    </source>
</evidence>
<dbReference type="SUPFAM" id="SSF52490">
    <property type="entry name" value="Tubulin nucleotide-binding domain-like"/>
    <property type="match status" value="1"/>
</dbReference>
<evidence type="ECO:0000256" key="4">
    <source>
        <dbReference type="ARBA" id="ARBA00023128"/>
    </source>
</evidence>
<accession>A0AAE0HV67</accession>
<protein>
    <submittedName>
        <fullName evidence="8">Tubulin nucleotide-binding domain-like protein</fullName>
    </submittedName>
</protein>
<dbReference type="Pfam" id="PF14881">
    <property type="entry name" value="Tubulin_3"/>
    <property type="match status" value="1"/>
</dbReference>
<sequence>MHEIITVQLGQQSNYVATHFWNTQESYFTYSEDQGESPINHDIHWRPGIGADGSETFMPRTVIYDLKGGFGSLRKTNALYDDTVGNEPPTALWNGPTSIQRLTPIQPSSYTQSLDAGLVPPTLTTENVRYWSDFNRVFFHPRSIVQLNEYELNSSLMPFEKFASGEELFTSLDREHDLVDRDLRLFVEEADQMHGIQVMAGLDDAWGGFASRYVERLRDEYGKTVVWVWGVQEQIGGGVSRDKRLLRLANKAKAITELYKSASVVVPLAIPNRLPRTVQLDSSSKWHTSALLAAAIESVTLPSRLKDAANRDTLGTIADMLNTMGKQNVAGLQMSFAHPSDHNNKEGQPQAQVVMDNRMQGVEEQEDGKKEEGVQLDIDFSPSDQLDVYSSRTNGFNSHKEARVFSQAIMRRGYDDEEEEQRSESEDIEMDEHERRQMTRRRWNPDETVTKSYKTPLGFPLLDSFPHIFRSEGGESVTGGHINITAGLSTDTSVSDRLKLLRTTVARSIGLEDREALSNDLAEMADEYHDGWSSGSDEGEDD</sequence>
<dbReference type="AlphaFoldDB" id="A0AAE0HV67"/>
<evidence type="ECO:0000256" key="3">
    <source>
        <dbReference type="ARBA" id="ARBA00008507"/>
    </source>
</evidence>
<dbReference type="Pfam" id="PF10644">
    <property type="entry name" value="Misat_Tub_SegII"/>
    <property type="match status" value="1"/>
</dbReference>
<feature type="domain" description="Misato Segment II tubulin-like" evidence="6">
    <location>
        <begin position="2"/>
        <end position="115"/>
    </location>
</feature>
<dbReference type="Proteomes" id="UP001283341">
    <property type="component" value="Unassembled WGS sequence"/>
</dbReference>
<comment type="caution">
    <text evidence="8">The sequence shown here is derived from an EMBL/GenBank/DDBJ whole genome shotgun (WGS) entry which is preliminary data.</text>
</comment>
<evidence type="ECO:0000313" key="8">
    <source>
        <dbReference type="EMBL" id="KAK3313479.1"/>
    </source>
</evidence>
<feature type="compositionally biased region" description="Acidic residues" evidence="5">
    <location>
        <begin position="415"/>
        <end position="431"/>
    </location>
</feature>
<name>A0AAE0HV67_9PEZI</name>
<gene>
    <name evidence="8" type="ORF">B0H66DRAFT_482560</name>
</gene>
<dbReference type="CDD" id="cd06060">
    <property type="entry name" value="misato"/>
    <property type="match status" value="1"/>
</dbReference>
<feature type="domain" description="DML1/Misato tubulin" evidence="7">
    <location>
        <begin position="120"/>
        <end position="305"/>
    </location>
</feature>
<dbReference type="PANTHER" id="PTHR13391:SF0">
    <property type="entry name" value="PROTEIN MISATO HOMOLOG 1"/>
    <property type="match status" value="1"/>
</dbReference>
<comment type="function">
    <text evidence="1">Involved in the partitioning of the mitochondrial organelle and mitochondrial DNA (mtDNA) inheritance.</text>
</comment>
<evidence type="ECO:0000259" key="7">
    <source>
        <dbReference type="Pfam" id="PF14881"/>
    </source>
</evidence>
<dbReference type="GO" id="GO:0005739">
    <property type="term" value="C:mitochondrion"/>
    <property type="evidence" value="ECO:0007669"/>
    <property type="project" value="UniProtKB-SubCell"/>
</dbReference>
<dbReference type="PANTHER" id="PTHR13391">
    <property type="entry name" value="MITOCHONDRIAL DISTRIBUTION REGULATOR MISATO"/>
    <property type="match status" value="1"/>
</dbReference>
<evidence type="ECO:0000259" key="6">
    <source>
        <dbReference type="Pfam" id="PF10644"/>
    </source>
</evidence>
<evidence type="ECO:0000313" key="9">
    <source>
        <dbReference type="Proteomes" id="UP001283341"/>
    </source>
</evidence>
<keyword evidence="9" id="KW-1185">Reference proteome</keyword>
<evidence type="ECO:0000256" key="2">
    <source>
        <dbReference type="ARBA" id="ARBA00004173"/>
    </source>
</evidence>
<dbReference type="EMBL" id="JAUEDM010000007">
    <property type="protein sequence ID" value="KAK3313479.1"/>
    <property type="molecule type" value="Genomic_DNA"/>
</dbReference>
<dbReference type="InterPro" id="IPR036525">
    <property type="entry name" value="Tubulin/FtsZ_GTPase_sf"/>
</dbReference>
<reference evidence="8" key="1">
    <citation type="journal article" date="2023" name="Mol. Phylogenet. Evol.">
        <title>Genome-scale phylogeny and comparative genomics of the fungal order Sordariales.</title>
        <authorList>
            <person name="Hensen N."/>
            <person name="Bonometti L."/>
            <person name="Westerberg I."/>
            <person name="Brannstrom I.O."/>
            <person name="Guillou S."/>
            <person name="Cros-Aarteil S."/>
            <person name="Calhoun S."/>
            <person name="Haridas S."/>
            <person name="Kuo A."/>
            <person name="Mondo S."/>
            <person name="Pangilinan J."/>
            <person name="Riley R."/>
            <person name="LaButti K."/>
            <person name="Andreopoulos B."/>
            <person name="Lipzen A."/>
            <person name="Chen C."/>
            <person name="Yan M."/>
            <person name="Daum C."/>
            <person name="Ng V."/>
            <person name="Clum A."/>
            <person name="Steindorff A."/>
            <person name="Ohm R.A."/>
            <person name="Martin F."/>
            <person name="Silar P."/>
            <person name="Natvig D.O."/>
            <person name="Lalanne C."/>
            <person name="Gautier V."/>
            <person name="Ament-Velasquez S.L."/>
            <person name="Kruys A."/>
            <person name="Hutchinson M.I."/>
            <person name="Powell A.J."/>
            <person name="Barry K."/>
            <person name="Miller A.N."/>
            <person name="Grigoriev I.V."/>
            <person name="Debuchy R."/>
            <person name="Gladieux P."/>
            <person name="Hiltunen Thoren M."/>
            <person name="Johannesson H."/>
        </authorList>
    </citation>
    <scope>NUCLEOTIDE SEQUENCE</scope>
    <source>
        <strain evidence="8">CBS 118394</strain>
    </source>
</reference>
<proteinExistence type="inferred from homology"/>
<organism evidence="8 9">
    <name type="scientific">Apodospora peruviana</name>
    <dbReference type="NCBI Taxonomy" id="516989"/>
    <lineage>
        <taxon>Eukaryota</taxon>
        <taxon>Fungi</taxon>
        <taxon>Dikarya</taxon>
        <taxon>Ascomycota</taxon>
        <taxon>Pezizomycotina</taxon>
        <taxon>Sordariomycetes</taxon>
        <taxon>Sordariomycetidae</taxon>
        <taxon>Sordariales</taxon>
        <taxon>Lasiosphaeriaceae</taxon>
        <taxon>Apodospora</taxon>
    </lineage>
</organism>
<reference evidence="8" key="2">
    <citation type="submission" date="2023-06" db="EMBL/GenBank/DDBJ databases">
        <authorList>
            <consortium name="Lawrence Berkeley National Laboratory"/>
            <person name="Haridas S."/>
            <person name="Hensen N."/>
            <person name="Bonometti L."/>
            <person name="Westerberg I."/>
            <person name="Brannstrom I.O."/>
            <person name="Guillou S."/>
            <person name="Cros-Aarteil S."/>
            <person name="Calhoun S."/>
            <person name="Kuo A."/>
            <person name="Mondo S."/>
            <person name="Pangilinan J."/>
            <person name="Riley R."/>
            <person name="Labutti K."/>
            <person name="Andreopoulos B."/>
            <person name="Lipzen A."/>
            <person name="Chen C."/>
            <person name="Yanf M."/>
            <person name="Daum C."/>
            <person name="Ng V."/>
            <person name="Clum A."/>
            <person name="Steindorff A."/>
            <person name="Ohm R."/>
            <person name="Martin F."/>
            <person name="Silar P."/>
            <person name="Natvig D."/>
            <person name="Lalanne C."/>
            <person name="Gautier V."/>
            <person name="Ament-Velasquez S.L."/>
            <person name="Kruys A."/>
            <person name="Hutchinson M.I."/>
            <person name="Powell A.J."/>
            <person name="Barry K."/>
            <person name="Miller A.N."/>
            <person name="Grigoriev I.V."/>
            <person name="Debuchy R."/>
            <person name="Gladieux P."/>
            <person name="Thoren M.H."/>
            <person name="Johannesson H."/>
        </authorList>
    </citation>
    <scope>NUCLEOTIDE SEQUENCE</scope>
    <source>
        <strain evidence="8">CBS 118394</strain>
    </source>
</reference>
<comment type="subcellular location">
    <subcellularLocation>
        <location evidence="2">Mitochondrion</location>
    </subcellularLocation>
</comment>
<dbReference type="InterPro" id="IPR019605">
    <property type="entry name" value="Misato_II_tubulin-like"/>
</dbReference>
<dbReference type="InterPro" id="IPR029209">
    <property type="entry name" value="DML1/Misato_tubulin"/>
</dbReference>
<evidence type="ECO:0000256" key="5">
    <source>
        <dbReference type="SAM" id="MobiDB-lite"/>
    </source>
</evidence>
<dbReference type="GO" id="GO:0007005">
    <property type="term" value="P:mitochondrion organization"/>
    <property type="evidence" value="ECO:0007669"/>
    <property type="project" value="InterPro"/>
</dbReference>
<dbReference type="InterPro" id="IPR049942">
    <property type="entry name" value="DML1/Misato"/>
</dbReference>
<dbReference type="Gene3D" id="3.40.50.1440">
    <property type="entry name" value="Tubulin/FtsZ, GTPase domain"/>
    <property type="match status" value="1"/>
</dbReference>